<organism evidence="9 10">
    <name type="scientific">Populus deltoides</name>
    <name type="common">Eastern poplar</name>
    <name type="synonym">Eastern cottonwood</name>
    <dbReference type="NCBI Taxonomy" id="3696"/>
    <lineage>
        <taxon>Eukaryota</taxon>
        <taxon>Viridiplantae</taxon>
        <taxon>Streptophyta</taxon>
        <taxon>Embryophyta</taxon>
        <taxon>Tracheophyta</taxon>
        <taxon>Spermatophyta</taxon>
        <taxon>Magnoliopsida</taxon>
        <taxon>eudicotyledons</taxon>
        <taxon>Gunneridae</taxon>
        <taxon>Pentapetalae</taxon>
        <taxon>rosids</taxon>
        <taxon>fabids</taxon>
        <taxon>Malpighiales</taxon>
        <taxon>Salicaceae</taxon>
        <taxon>Saliceae</taxon>
        <taxon>Populus</taxon>
    </lineage>
</organism>
<dbReference type="SUPFAM" id="SSF51445">
    <property type="entry name" value="(Trans)glycosidases"/>
    <property type="match status" value="1"/>
</dbReference>
<evidence type="ECO:0000313" key="10">
    <source>
        <dbReference type="Proteomes" id="UP000807159"/>
    </source>
</evidence>
<comment type="similarity">
    <text evidence="2 8">Belongs to the glycosyl hydrolase 17 family.</text>
</comment>
<dbReference type="GO" id="GO:0042973">
    <property type="term" value="F:glucan endo-1,3-beta-D-glucosidase activity"/>
    <property type="evidence" value="ECO:0007669"/>
    <property type="project" value="UniProtKB-EC"/>
</dbReference>
<keyword evidence="5" id="KW-0326">Glycosidase</keyword>
<dbReference type="EMBL" id="JACEGQ020000005">
    <property type="protein sequence ID" value="KAH8508443.1"/>
    <property type="molecule type" value="Genomic_DNA"/>
</dbReference>
<comment type="caution">
    <text evidence="9">The sequence shown here is derived from an EMBL/GenBank/DDBJ whole genome shotgun (WGS) entry which is preliminary data.</text>
</comment>
<accession>A0A8T2YTH5</accession>
<evidence type="ECO:0000256" key="8">
    <source>
        <dbReference type="RuleBase" id="RU004335"/>
    </source>
</evidence>
<evidence type="ECO:0000256" key="4">
    <source>
        <dbReference type="ARBA" id="ARBA00022801"/>
    </source>
</evidence>
<dbReference type="PANTHER" id="PTHR32227">
    <property type="entry name" value="GLUCAN ENDO-1,3-BETA-GLUCOSIDASE BG1-RELATED-RELATED"/>
    <property type="match status" value="1"/>
</dbReference>
<dbReference type="AlphaFoldDB" id="A0A8T2YTH5"/>
<dbReference type="InterPro" id="IPR000490">
    <property type="entry name" value="Glyco_hydro_17"/>
</dbReference>
<dbReference type="Gene3D" id="3.20.20.80">
    <property type="entry name" value="Glycosidases"/>
    <property type="match status" value="2"/>
</dbReference>
<dbReference type="Proteomes" id="UP000807159">
    <property type="component" value="Chromosome 5"/>
</dbReference>
<evidence type="ECO:0000313" key="9">
    <source>
        <dbReference type="EMBL" id="KAH8508443.1"/>
    </source>
</evidence>
<dbReference type="Pfam" id="PF00332">
    <property type="entry name" value="Glyco_hydro_17"/>
    <property type="match status" value="2"/>
</dbReference>
<evidence type="ECO:0000256" key="1">
    <source>
        <dbReference type="ARBA" id="ARBA00000382"/>
    </source>
</evidence>
<dbReference type="InterPro" id="IPR044965">
    <property type="entry name" value="Glyco_hydro_17_plant"/>
</dbReference>
<proteinExistence type="inferred from homology"/>
<sequence length="218" mass="24180">MECKHLVRNVIAFIEIGNIYIKPGTPFCRFADAQGIGVSYPRNADNLPKAKDVVALCKSHNVRRIRLHDPRHDVLQALKNTGIKVILGVGNDDIMRLATDARFAGTWVRRNVLWFTPYINFRCIAVGDENILANTALNQYVLPAMIDSALLNTGQVIVKDLGEEYTNIFDAQVDAAYSALEKADALNIEILVTETGWPSCEGTAIATVANPPRYIPWN</sequence>
<evidence type="ECO:0000256" key="6">
    <source>
        <dbReference type="ARBA" id="ARBA00033335"/>
    </source>
</evidence>
<evidence type="ECO:0000256" key="5">
    <source>
        <dbReference type="ARBA" id="ARBA00023295"/>
    </source>
</evidence>
<gene>
    <name evidence="9" type="ORF">H0E87_010531</name>
</gene>
<dbReference type="InterPro" id="IPR017853">
    <property type="entry name" value="GH"/>
</dbReference>
<evidence type="ECO:0000256" key="7">
    <source>
        <dbReference type="ARBA" id="ARBA00033417"/>
    </source>
</evidence>
<keyword evidence="10" id="KW-1185">Reference proteome</keyword>
<dbReference type="EC" id="3.2.1.39" evidence="3"/>
<evidence type="ECO:0000256" key="3">
    <source>
        <dbReference type="ARBA" id="ARBA00012780"/>
    </source>
</evidence>
<reference evidence="9" key="1">
    <citation type="journal article" date="2021" name="J. Hered.">
        <title>Genome Assembly of Salicaceae Populus deltoides (Eastern Cottonwood) I-69 Based on Nanopore Sequencing and Hi-C Technologies.</title>
        <authorList>
            <person name="Bai S."/>
            <person name="Wu H."/>
            <person name="Zhang J."/>
            <person name="Pan Z."/>
            <person name="Zhao W."/>
            <person name="Li Z."/>
            <person name="Tong C."/>
        </authorList>
    </citation>
    <scope>NUCLEOTIDE SEQUENCE</scope>
    <source>
        <tissue evidence="9">Leaf</tissue>
    </source>
</reference>
<comment type="catalytic activity">
    <reaction evidence="1">
        <text>Hydrolysis of (1-&gt;3)-beta-D-glucosidic linkages in (1-&gt;3)-beta-D-glucans.</text>
        <dbReference type="EC" id="3.2.1.39"/>
    </reaction>
</comment>
<protein>
    <recommendedName>
        <fullName evidence="3">glucan endo-1,3-beta-D-glucosidase</fullName>
        <ecNumber evidence="3">3.2.1.39</ecNumber>
    </recommendedName>
    <alternativeName>
        <fullName evidence="6">(1-&gt;3)-beta-glucan endohydrolase</fullName>
    </alternativeName>
    <alternativeName>
        <fullName evidence="7">Beta-1,3-endoglucanase</fullName>
    </alternativeName>
</protein>
<name>A0A8T2YTH5_POPDE</name>
<keyword evidence="4" id="KW-0378">Hydrolase</keyword>
<dbReference type="GO" id="GO:0005975">
    <property type="term" value="P:carbohydrate metabolic process"/>
    <property type="evidence" value="ECO:0007669"/>
    <property type="project" value="InterPro"/>
</dbReference>
<evidence type="ECO:0000256" key="2">
    <source>
        <dbReference type="ARBA" id="ARBA00008773"/>
    </source>
</evidence>